<protein>
    <submittedName>
        <fullName evidence="1">Uncharacterized protein</fullName>
    </submittedName>
</protein>
<accession>A0AAQ4EET8</accession>
<name>A0AAQ4EET8_AMBAM</name>
<evidence type="ECO:0000313" key="2">
    <source>
        <dbReference type="Proteomes" id="UP001321473"/>
    </source>
</evidence>
<organism evidence="1 2">
    <name type="scientific">Amblyomma americanum</name>
    <name type="common">Lone star tick</name>
    <dbReference type="NCBI Taxonomy" id="6943"/>
    <lineage>
        <taxon>Eukaryota</taxon>
        <taxon>Metazoa</taxon>
        <taxon>Ecdysozoa</taxon>
        <taxon>Arthropoda</taxon>
        <taxon>Chelicerata</taxon>
        <taxon>Arachnida</taxon>
        <taxon>Acari</taxon>
        <taxon>Parasitiformes</taxon>
        <taxon>Ixodida</taxon>
        <taxon>Ixodoidea</taxon>
        <taxon>Ixodidae</taxon>
        <taxon>Amblyomminae</taxon>
        <taxon>Amblyomma</taxon>
    </lineage>
</organism>
<sequence length="85" mass="9449">MGVQERYHDRSGGAGVARIDFGTSERTEAFGLRLPEKLSEFPLKLGKTNGHRNQSAARSCVVASFMRVCRFARVFCGVAVRCEIR</sequence>
<dbReference type="Proteomes" id="UP001321473">
    <property type="component" value="Unassembled WGS sequence"/>
</dbReference>
<dbReference type="EMBL" id="JARKHS020017353">
    <property type="protein sequence ID" value="KAK8773063.1"/>
    <property type="molecule type" value="Genomic_DNA"/>
</dbReference>
<proteinExistence type="predicted"/>
<gene>
    <name evidence="1" type="ORF">V5799_012400</name>
</gene>
<dbReference type="AlphaFoldDB" id="A0AAQ4EET8"/>
<reference evidence="1 2" key="1">
    <citation type="journal article" date="2023" name="Arcadia Sci">
        <title>De novo assembly of a long-read Amblyomma americanum tick genome.</title>
        <authorList>
            <person name="Chou S."/>
            <person name="Poskanzer K.E."/>
            <person name="Rollins M."/>
            <person name="Thuy-Boun P.S."/>
        </authorList>
    </citation>
    <scope>NUCLEOTIDE SEQUENCE [LARGE SCALE GENOMIC DNA]</scope>
    <source>
        <strain evidence="1">F_SG_1</strain>
        <tissue evidence="1">Salivary glands</tissue>
    </source>
</reference>
<evidence type="ECO:0000313" key="1">
    <source>
        <dbReference type="EMBL" id="KAK8773063.1"/>
    </source>
</evidence>
<comment type="caution">
    <text evidence="1">The sequence shown here is derived from an EMBL/GenBank/DDBJ whole genome shotgun (WGS) entry which is preliminary data.</text>
</comment>
<keyword evidence="2" id="KW-1185">Reference proteome</keyword>